<evidence type="ECO:0000313" key="5">
    <source>
        <dbReference type="Proteomes" id="UP000247515"/>
    </source>
</evidence>
<dbReference type="Proteomes" id="UP000183529">
    <property type="component" value="Unassembled WGS sequence"/>
</dbReference>
<accession>A0AAQ1GQ27</accession>
<organism evidence="3 4">
    <name type="scientific">Paraburkholderia tropica</name>
    <dbReference type="NCBI Taxonomy" id="92647"/>
    <lineage>
        <taxon>Bacteria</taxon>
        <taxon>Pseudomonadati</taxon>
        <taxon>Pseudomonadota</taxon>
        <taxon>Betaproteobacteria</taxon>
        <taxon>Burkholderiales</taxon>
        <taxon>Burkholderiaceae</taxon>
        <taxon>Paraburkholderia</taxon>
    </lineage>
</organism>
<evidence type="ECO:0000259" key="1">
    <source>
        <dbReference type="Pfam" id="PF01695"/>
    </source>
</evidence>
<name>A0AAQ1GQ27_9BURK</name>
<gene>
    <name evidence="2" type="ORF">C7400_13646</name>
    <name evidence="3" type="ORF">SAMN05216550_1526</name>
</gene>
<evidence type="ECO:0000313" key="2">
    <source>
        <dbReference type="EMBL" id="PXX06214.1"/>
    </source>
</evidence>
<dbReference type="EMBL" id="QJJV01000036">
    <property type="protein sequence ID" value="PXX06214.1"/>
    <property type="molecule type" value="Genomic_DNA"/>
</dbReference>
<comment type="caution">
    <text evidence="3">The sequence shown here is derived from an EMBL/GenBank/DDBJ whole genome shotgun (WGS) entry which is preliminary data.</text>
</comment>
<keyword evidence="5" id="KW-1185">Reference proteome</keyword>
<reference evidence="2 5" key="2">
    <citation type="submission" date="2018-05" db="EMBL/GenBank/DDBJ databases">
        <title>Genomic Encyclopedia of Type Strains, Phase IV (KMG-V): Genome sequencing to study the core and pangenomes of soil and plant-associated prokaryotes.</title>
        <authorList>
            <person name="Whitman W."/>
        </authorList>
    </citation>
    <scope>NUCLEOTIDE SEQUENCE [LARGE SCALE GENOMIC DNA]</scope>
    <source>
        <strain evidence="2 5">SIr-6563</strain>
    </source>
</reference>
<dbReference type="InterPro" id="IPR002611">
    <property type="entry name" value="IstB_ATP-bd"/>
</dbReference>
<dbReference type="Proteomes" id="UP000247515">
    <property type="component" value="Unassembled WGS sequence"/>
</dbReference>
<dbReference type="Pfam" id="PF01695">
    <property type="entry name" value="IstB_IS21"/>
    <property type="match status" value="1"/>
</dbReference>
<dbReference type="GO" id="GO:0005524">
    <property type="term" value="F:ATP binding"/>
    <property type="evidence" value="ECO:0007669"/>
    <property type="project" value="InterPro"/>
</dbReference>
<protein>
    <submittedName>
        <fullName evidence="3">IstB-like ATP binding protein</fullName>
    </submittedName>
</protein>
<reference evidence="3 4" key="1">
    <citation type="submission" date="2016-10" db="EMBL/GenBank/DDBJ databases">
        <authorList>
            <person name="Varghese N."/>
            <person name="Submissions S."/>
        </authorList>
    </citation>
    <scope>NUCLEOTIDE SEQUENCE [LARGE SCALE GENOMIC DNA]</scope>
    <source>
        <strain evidence="3 4">LMG 22274</strain>
    </source>
</reference>
<evidence type="ECO:0000313" key="3">
    <source>
        <dbReference type="EMBL" id="SEK15835.1"/>
    </source>
</evidence>
<evidence type="ECO:0000313" key="4">
    <source>
        <dbReference type="Proteomes" id="UP000183529"/>
    </source>
</evidence>
<dbReference type="EMBL" id="FNZM01000052">
    <property type="protein sequence ID" value="SEK15835.1"/>
    <property type="molecule type" value="Genomic_DNA"/>
</dbReference>
<proteinExistence type="predicted"/>
<sequence length="65" mass="7063">MLTRLAVFPAINTLDEFDSEFVLGVPKALVLELDSLAFVERTENVVLLGPVALGKPIDATRKLPV</sequence>
<dbReference type="AlphaFoldDB" id="A0AAQ1GQ27"/>
<feature type="domain" description="IstB-like ATP-binding" evidence="1">
    <location>
        <begin position="2"/>
        <end position="56"/>
    </location>
</feature>